<dbReference type="InterPro" id="IPR013103">
    <property type="entry name" value="RVT_2"/>
</dbReference>
<feature type="region of interest" description="Disordered" evidence="3">
    <location>
        <begin position="94"/>
        <end position="126"/>
    </location>
</feature>
<dbReference type="SUPFAM" id="SSF53098">
    <property type="entry name" value="Ribonuclease H-like"/>
    <property type="match status" value="1"/>
</dbReference>
<keyword evidence="6" id="KW-1185">Reference proteome</keyword>
<keyword evidence="1" id="KW-0479">Metal-binding</keyword>
<dbReference type="InterPro" id="IPR039537">
    <property type="entry name" value="Retrotran_Ty1/copia-like"/>
</dbReference>
<dbReference type="Gene3D" id="4.10.60.10">
    <property type="entry name" value="Zinc finger, CCHC-type"/>
    <property type="match status" value="1"/>
</dbReference>
<feature type="region of interest" description="Disordered" evidence="3">
    <location>
        <begin position="536"/>
        <end position="610"/>
    </location>
</feature>
<feature type="compositionally biased region" description="Basic and acidic residues" evidence="3">
    <location>
        <begin position="115"/>
        <end position="126"/>
    </location>
</feature>
<dbReference type="EMBL" id="CH902639">
    <property type="protein sequence ID" value="KPU74550.1"/>
    <property type="molecule type" value="Genomic_DNA"/>
</dbReference>
<dbReference type="GO" id="GO:0008270">
    <property type="term" value="F:zinc ion binding"/>
    <property type="evidence" value="ECO:0007669"/>
    <property type="project" value="InterPro"/>
</dbReference>
<keyword evidence="2" id="KW-0378">Hydrolase</keyword>
<dbReference type="GO" id="GO:0003676">
    <property type="term" value="F:nucleic acid binding"/>
    <property type="evidence" value="ECO:0007669"/>
    <property type="project" value="InterPro"/>
</dbReference>
<dbReference type="InterPro" id="IPR036397">
    <property type="entry name" value="RNaseH_sf"/>
</dbReference>
<evidence type="ECO:0000256" key="1">
    <source>
        <dbReference type="ARBA" id="ARBA00022723"/>
    </source>
</evidence>
<dbReference type="OrthoDB" id="430476at2759"/>
<evidence type="ECO:0000313" key="5">
    <source>
        <dbReference type="EMBL" id="KPU74550.1"/>
    </source>
</evidence>
<protein>
    <recommendedName>
        <fullName evidence="4">Integrase catalytic domain-containing protein</fullName>
    </recommendedName>
</protein>
<dbReference type="Proteomes" id="UP000007801">
    <property type="component" value="Unassembled WGS sequence"/>
</dbReference>
<dbReference type="InterPro" id="IPR012337">
    <property type="entry name" value="RNaseH-like_sf"/>
</dbReference>
<dbReference type="Pfam" id="PF25597">
    <property type="entry name" value="SH3_retrovirus"/>
    <property type="match status" value="1"/>
</dbReference>
<dbReference type="Pfam" id="PF00665">
    <property type="entry name" value="rve"/>
    <property type="match status" value="1"/>
</dbReference>
<dbReference type="Pfam" id="PF07727">
    <property type="entry name" value="RVT_2"/>
    <property type="match status" value="1"/>
</dbReference>
<evidence type="ECO:0000259" key="4">
    <source>
        <dbReference type="PROSITE" id="PS50994"/>
    </source>
</evidence>
<gene>
    <name evidence="5" type="primary">Dana\GF27077</name>
    <name evidence="5" type="ORF">GF27077</name>
</gene>
<organism evidence="5 6">
    <name type="scientific">Drosophila ananassae</name>
    <name type="common">Fruit fly</name>
    <dbReference type="NCBI Taxonomy" id="7217"/>
    <lineage>
        <taxon>Eukaryota</taxon>
        <taxon>Metazoa</taxon>
        <taxon>Ecdysozoa</taxon>
        <taxon>Arthropoda</taxon>
        <taxon>Hexapoda</taxon>
        <taxon>Insecta</taxon>
        <taxon>Pterygota</taxon>
        <taxon>Neoptera</taxon>
        <taxon>Endopterygota</taxon>
        <taxon>Diptera</taxon>
        <taxon>Brachycera</taxon>
        <taxon>Muscomorpha</taxon>
        <taxon>Ephydroidea</taxon>
        <taxon>Drosophilidae</taxon>
        <taxon>Drosophila</taxon>
        <taxon>Sophophora</taxon>
    </lineage>
</organism>
<dbReference type="Gene3D" id="3.30.420.10">
    <property type="entry name" value="Ribonuclease H-like superfamily/Ribonuclease H"/>
    <property type="match status" value="1"/>
</dbReference>
<dbReference type="SUPFAM" id="SSF57756">
    <property type="entry name" value="Retrovirus zinc finger-like domains"/>
    <property type="match status" value="1"/>
</dbReference>
<sequence>MDLAKHVAKLSGATDWPIWKRKIRDLIDYHDGALDALDGKIVKPDPLPEGASTADEKKHKEKSDFFRKANSYAKSMITTAVTDSVYQKIMDKETAHDTTKENDEKESQEAFSTTAKKEHHQDSGASGRRFDTCRYCKKKGHWVRNCIKWKKDGRPKQSYQNAEQGNCAEPTVTLVSVHNGVFSTEANSDVDWWIDNGATKHVVKTAKYFEHFEKFENPILAAQDNNPSSRFESSATECTLKINDKIVLFGAREVGGILYRAAIEPILPERNVDVNVATSGTSILQLYHERWGHQDKNHIKDMLKREMGIQVKLESSFCEPCTLGKAHRLPFGTRKPATKPGELMSGDVCSPFEDSFQKKRYLVVFKEHFTRFRYGYIVKQKSEVKDVLRHMVSHAKQQGHTIREFLSDNGGEFDCAGVRETLQEAEAIRAELVSTAVYVLNRTGKSSMKGLSLYQLWLGKKPRIKHLRIVGLTCYVHIPCQKEEEVGYDGDERYRIYLPEKHKVVVSRDVKFKEKFSNCEPGVNLPFQDFGSKDVVEDKEEEDVSLHQSKDEDKEEEDANLHKSEDEDTLQEQDLSEDTAETGSEDNYETGIETSFDEEINKRKMQSMRLRDRSKLKRSEHMDDYVAADENFVLESPDSFHEAINSNVEWKKAMDREIDSLNQNETWSLTRLPRGSKALPCKWVYRVKTHPDGSIDKYKARLVIKGFAQRRGIDYCRKNGNNPLSVERCSQK</sequence>
<evidence type="ECO:0000313" key="6">
    <source>
        <dbReference type="Proteomes" id="UP000007801"/>
    </source>
</evidence>
<dbReference type="PANTHER" id="PTHR42648:SF26">
    <property type="entry name" value="INTEGRASE CATALYTIC DOMAIN-CONTAINING PROTEIN"/>
    <property type="match status" value="1"/>
</dbReference>
<feature type="compositionally biased region" description="Acidic residues" evidence="3">
    <location>
        <begin position="566"/>
        <end position="588"/>
    </location>
</feature>
<evidence type="ECO:0000256" key="3">
    <source>
        <dbReference type="SAM" id="MobiDB-lite"/>
    </source>
</evidence>
<feature type="domain" description="Integrase catalytic" evidence="4">
    <location>
        <begin position="336"/>
        <end position="424"/>
    </location>
</feature>
<dbReference type="GO" id="GO:0016787">
    <property type="term" value="F:hydrolase activity"/>
    <property type="evidence" value="ECO:0007669"/>
    <property type="project" value="UniProtKB-KW"/>
</dbReference>
<dbReference type="STRING" id="7217.A0A0P8ZIE2"/>
<dbReference type="PANTHER" id="PTHR42648">
    <property type="entry name" value="TRANSPOSASE, PUTATIVE-RELATED"/>
    <property type="match status" value="1"/>
</dbReference>
<dbReference type="GO" id="GO:0015074">
    <property type="term" value="P:DNA integration"/>
    <property type="evidence" value="ECO:0007669"/>
    <property type="project" value="InterPro"/>
</dbReference>
<dbReference type="InterPro" id="IPR001584">
    <property type="entry name" value="Integrase_cat-core"/>
</dbReference>
<dbReference type="InterPro" id="IPR057670">
    <property type="entry name" value="SH3_retrovirus"/>
</dbReference>
<name>A0A0P8ZIE2_DROAN</name>
<dbReference type="InterPro" id="IPR036875">
    <property type="entry name" value="Znf_CCHC_sf"/>
</dbReference>
<accession>A0A0P8ZIE2</accession>
<proteinExistence type="predicted"/>
<reference evidence="5 6" key="1">
    <citation type="journal article" date="2007" name="Nature">
        <title>Evolution of genes and genomes on the Drosophila phylogeny.</title>
        <authorList>
            <consortium name="Drosophila 12 Genomes Consortium"/>
            <person name="Clark A.G."/>
            <person name="Eisen M.B."/>
            <person name="Smith D.R."/>
            <person name="Bergman C.M."/>
            <person name="Oliver B."/>
            <person name="Markow T.A."/>
            <person name="Kaufman T.C."/>
            <person name="Kellis M."/>
            <person name="Gelbart W."/>
            <person name="Iyer V.N."/>
            <person name="Pollard D.A."/>
            <person name="Sackton T.B."/>
            <person name="Larracuente A.M."/>
            <person name="Singh N.D."/>
            <person name="Abad J.P."/>
            <person name="Abt D.N."/>
            <person name="Adryan B."/>
            <person name="Aguade M."/>
            <person name="Akashi H."/>
            <person name="Anderson W.W."/>
            <person name="Aquadro C.F."/>
            <person name="Ardell D.H."/>
            <person name="Arguello R."/>
            <person name="Artieri C.G."/>
            <person name="Barbash D.A."/>
            <person name="Barker D."/>
            <person name="Barsanti P."/>
            <person name="Batterham P."/>
            <person name="Batzoglou S."/>
            <person name="Begun D."/>
            <person name="Bhutkar A."/>
            <person name="Blanco E."/>
            <person name="Bosak S.A."/>
            <person name="Bradley R.K."/>
            <person name="Brand A.D."/>
            <person name="Brent M.R."/>
            <person name="Brooks A.N."/>
            <person name="Brown R.H."/>
            <person name="Butlin R.K."/>
            <person name="Caggese C."/>
            <person name="Calvi B.R."/>
            <person name="Bernardo de Carvalho A."/>
            <person name="Caspi A."/>
            <person name="Castrezana S."/>
            <person name="Celniker S.E."/>
            <person name="Chang J.L."/>
            <person name="Chapple C."/>
            <person name="Chatterji S."/>
            <person name="Chinwalla A."/>
            <person name="Civetta A."/>
            <person name="Clifton S.W."/>
            <person name="Comeron J.M."/>
            <person name="Costello J.C."/>
            <person name="Coyne J.A."/>
            <person name="Daub J."/>
            <person name="David R.G."/>
            <person name="Delcher A.L."/>
            <person name="Delehaunty K."/>
            <person name="Do C.B."/>
            <person name="Ebling H."/>
            <person name="Edwards K."/>
            <person name="Eickbush T."/>
            <person name="Evans J.D."/>
            <person name="Filipski A."/>
            <person name="Findeiss S."/>
            <person name="Freyhult E."/>
            <person name="Fulton L."/>
            <person name="Fulton R."/>
            <person name="Garcia A.C."/>
            <person name="Gardiner A."/>
            <person name="Garfield D.A."/>
            <person name="Garvin B.E."/>
            <person name="Gibson G."/>
            <person name="Gilbert D."/>
            <person name="Gnerre S."/>
            <person name="Godfrey J."/>
            <person name="Good R."/>
            <person name="Gotea V."/>
            <person name="Gravely B."/>
            <person name="Greenberg A.J."/>
            <person name="Griffiths-Jones S."/>
            <person name="Gross S."/>
            <person name="Guigo R."/>
            <person name="Gustafson E.A."/>
            <person name="Haerty W."/>
            <person name="Hahn M.W."/>
            <person name="Halligan D.L."/>
            <person name="Halpern A.L."/>
            <person name="Halter G.M."/>
            <person name="Han M.V."/>
            <person name="Heger A."/>
            <person name="Hillier L."/>
            <person name="Hinrichs A.S."/>
            <person name="Holmes I."/>
            <person name="Hoskins R.A."/>
            <person name="Hubisz M.J."/>
            <person name="Hultmark D."/>
            <person name="Huntley M.A."/>
            <person name="Jaffe D.B."/>
            <person name="Jagadeeshan S."/>
            <person name="Jeck W.R."/>
            <person name="Johnson J."/>
            <person name="Jones C.D."/>
            <person name="Jordan W.C."/>
            <person name="Karpen G.H."/>
            <person name="Kataoka E."/>
            <person name="Keightley P.D."/>
            <person name="Kheradpour P."/>
            <person name="Kirkness E.F."/>
            <person name="Koerich L.B."/>
            <person name="Kristiansen K."/>
            <person name="Kudrna D."/>
            <person name="Kulathinal R.J."/>
            <person name="Kumar S."/>
            <person name="Kwok R."/>
            <person name="Lander E."/>
            <person name="Langley C.H."/>
            <person name="Lapoint R."/>
            <person name="Lazzaro B.P."/>
            <person name="Lee S.J."/>
            <person name="Levesque L."/>
            <person name="Li R."/>
            <person name="Lin C.F."/>
            <person name="Lin M.F."/>
            <person name="Lindblad-Toh K."/>
            <person name="Llopart A."/>
            <person name="Long M."/>
            <person name="Low L."/>
            <person name="Lozovsky E."/>
            <person name="Lu J."/>
            <person name="Luo M."/>
            <person name="Machado C.A."/>
            <person name="Makalowski W."/>
            <person name="Marzo M."/>
            <person name="Matsuda M."/>
            <person name="Matzkin L."/>
            <person name="McAllister B."/>
            <person name="McBride C.S."/>
            <person name="McKernan B."/>
            <person name="McKernan K."/>
            <person name="Mendez-Lago M."/>
            <person name="Minx P."/>
            <person name="Mollenhauer M.U."/>
            <person name="Montooth K."/>
            <person name="Mount S.M."/>
            <person name="Mu X."/>
            <person name="Myers E."/>
            <person name="Negre B."/>
            <person name="Newfeld S."/>
            <person name="Nielsen R."/>
            <person name="Noor M.A."/>
            <person name="O'Grady P."/>
            <person name="Pachter L."/>
            <person name="Papaceit M."/>
            <person name="Parisi M.J."/>
            <person name="Parisi M."/>
            <person name="Parts L."/>
            <person name="Pedersen J.S."/>
            <person name="Pesole G."/>
            <person name="Phillippy A.M."/>
            <person name="Ponting C.P."/>
            <person name="Pop M."/>
            <person name="Porcelli D."/>
            <person name="Powell J.R."/>
            <person name="Prohaska S."/>
            <person name="Pruitt K."/>
            <person name="Puig M."/>
            <person name="Quesneville H."/>
            <person name="Ram K.R."/>
            <person name="Rand D."/>
            <person name="Rasmussen M.D."/>
            <person name="Reed L.K."/>
            <person name="Reenan R."/>
            <person name="Reily A."/>
            <person name="Remington K.A."/>
            <person name="Rieger T.T."/>
            <person name="Ritchie M.G."/>
            <person name="Robin C."/>
            <person name="Rogers Y.H."/>
            <person name="Rohde C."/>
            <person name="Rozas J."/>
            <person name="Rubenfield M.J."/>
            <person name="Ruiz A."/>
            <person name="Russo S."/>
            <person name="Salzberg S.L."/>
            <person name="Sanchez-Gracia A."/>
            <person name="Saranga D.J."/>
            <person name="Sato H."/>
            <person name="Schaeffer S.W."/>
            <person name="Schatz M.C."/>
            <person name="Schlenke T."/>
            <person name="Schwartz R."/>
            <person name="Segarra C."/>
            <person name="Singh R.S."/>
            <person name="Sirot L."/>
            <person name="Sirota M."/>
            <person name="Sisneros N.B."/>
            <person name="Smith C.D."/>
            <person name="Smith T.F."/>
            <person name="Spieth J."/>
            <person name="Stage D.E."/>
            <person name="Stark A."/>
            <person name="Stephan W."/>
            <person name="Strausberg R.L."/>
            <person name="Strempel S."/>
            <person name="Sturgill D."/>
            <person name="Sutton G."/>
            <person name="Sutton G.G."/>
            <person name="Tao W."/>
            <person name="Teichmann S."/>
            <person name="Tobari Y.N."/>
            <person name="Tomimura Y."/>
            <person name="Tsolas J.M."/>
            <person name="Valente V.L."/>
            <person name="Venter E."/>
            <person name="Venter J.C."/>
            <person name="Vicario S."/>
            <person name="Vieira F.G."/>
            <person name="Vilella A.J."/>
            <person name="Villasante A."/>
            <person name="Walenz B."/>
            <person name="Wang J."/>
            <person name="Wasserman M."/>
            <person name="Watts T."/>
            <person name="Wilson D."/>
            <person name="Wilson R.K."/>
            <person name="Wing R.A."/>
            <person name="Wolfner M.F."/>
            <person name="Wong A."/>
            <person name="Wong G.K."/>
            <person name="Wu C.I."/>
            <person name="Wu G."/>
            <person name="Yamamoto D."/>
            <person name="Yang H.P."/>
            <person name="Yang S.P."/>
            <person name="Yorke J.A."/>
            <person name="Yoshida K."/>
            <person name="Zdobnov E."/>
            <person name="Zhang P."/>
            <person name="Zhang Y."/>
            <person name="Zimin A.V."/>
            <person name="Baldwin J."/>
            <person name="Abdouelleil A."/>
            <person name="Abdulkadir J."/>
            <person name="Abebe A."/>
            <person name="Abera B."/>
            <person name="Abreu J."/>
            <person name="Acer S.C."/>
            <person name="Aftuck L."/>
            <person name="Alexander A."/>
            <person name="An P."/>
            <person name="Anderson E."/>
            <person name="Anderson S."/>
            <person name="Arachi H."/>
            <person name="Azer M."/>
            <person name="Bachantsang P."/>
            <person name="Barry A."/>
            <person name="Bayul T."/>
            <person name="Berlin A."/>
            <person name="Bessette D."/>
            <person name="Bloom T."/>
            <person name="Blye J."/>
            <person name="Boguslavskiy L."/>
            <person name="Bonnet C."/>
            <person name="Boukhgalter B."/>
            <person name="Bourzgui I."/>
            <person name="Brown A."/>
            <person name="Cahill P."/>
            <person name="Channer S."/>
            <person name="Cheshatsang Y."/>
            <person name="Chuda L."/>
            <person name="Citroen M."/>
            <person name="Collymore A."/>
            <person name="Cooke P."/>
            <person name="Costello M."/>
            <person name="D'Aco K."/>
            <person name="Daza R."/>
            <person name="De Haan G."/>
            <person name="DeGray S."/>
            <person name="DeMaso C."/>
            <person name="Dhargay N."/>
            <person name="Dooley K."/>
            <person name="Dooley E."/>
            <person name="Doricent M."/>
            <person name="Dorje P."/>
            <person name="Dorjee K."/>
            <person name="Dupes A."/>
            <person name="Elong R."/>
            <person name="Falk J."/>
            <person name="Farina A."/>
            <person name="Faro S."/>
            <person name="Ferguson D."/>
            <person name="Fisher S."/>
            <person name="Foley C.D."/>
            <person name="Franke A."/>
            <person name="Friedrich D."/>
            <person name="Gadbois L."/>
            <person name="Gearin G."/>
            <person name="Gearin C.R."/>
            <person name="Giannoukos G."/>
            <person name="Goode T."/>
            <person name="Graham J."/>
            <person name="Grandbois E."/>
            <person name="Grewal S."/>
            <person name="Gyaltsen K."/>
            <person name="Hafez N."/>
            <person name="Hagos B."/>
            <person name="Hall J."/>
            <person name="Henson C."/>
            <person name="Hollinger A."/>
            <person name="Honan T."/>
            <person name="Huard M.D."/>
            <person name="Hughes L."/>
            <person name="Hurhula B."/>
            <person name="Husby M.E."/>
            <person name="Kamat A."/>
            <person name="Kanga B."/>
            <person name="Kashin S."/>
            <person name="Khazanovich D."/>
            <person name="Kisner P."/>
            <person name="Lance K."/>
            <person name="Lara M."/>
            <person name="Lee W."/>
            <person name="Lennon N."/>
            <person name="Letendre F."/>
            <person name="LeVine R."/>
            <person name="Lipovsky A."/>
            <person name="Liu X."/>
            <person name="Liu J."/>
            <person name="Liu S."/>
            <person name="Lokyitsang T."/>
            <person name="Lokyitsang Y."/>
            <person name="Lubonja R."/>
            <person name="Lui A."/>
            <person name="MacDonald P."/>
            <person name="Magnisalis V."/>
            <person name="Maru K."/>
            <person name="Matthews C."/>
            <person name="McCusker W."/>
            <person name="McDonough S."/>
            <person name="Mehta T."/>
            <person name="Meldrim J."/>
            <person name="Meneus L."/>
            <person name="Mihai O."/>
            <person name="Mihalev A."/>
            <person name="Mihova T."/>
            <person name="Mittelman R."/>
            <person name="Mlenga V."/>
            <person name="Montmayeur A."/>
            <person name="Mulrain L."/>
            <person name="Navidi A."/>
            <person name="Naylor J."/>
            <person name="Negash T."/>
            <person name="Nguyen T."/>
            <person name="Nguyen N."/>
            <person name="Nicol R."/>
            <person name="Norbu C."/>
            <person name="Norbu N."/>
            <person name="Novod N."/>
            <person name="O'Neill B."/>
            <person name="Osman S."/>
            <person name="Markiewicz E."/>
            <person name="Oyono O.L."/>
            <person name="Patti C."/>
            <person name="Phunkhang P."/>
            <person name="Pierre F."/>
            <person name="Priest M."/>
            <person name="Raghuraman S."/>
            <person name="Rege F."/>
            <person name="Reyes R."/>
            <person name="Rise C."/>
            <person name="Rogov P."/>
            <person name="Ross K."/>
            <person name="Ryan E."/>
            <person name="Settipalli S."/>
            <person name="Shea T."/>
            <person name="Sherpa N."/>
            <person name="Shi L."/>
            <person name="Shih D."/>
            <person name="Sparrow T."/>
            <person name="Spaulding J."/>
            <person name="Stalker J."/>
            <person name="Stange-Thomann N."/>
            <person name="Stavropoulos S."/>
            <person name="Stone C."/>
            <person name="Strader C."/>
            <person name="Tesfaye S."/>
            <person name="Thomson T."/>
            <person name="Thoulutsang Y."/>
            <person name="Thoulutsang D."/>
            <person name="Topham K."/>
            <person name="Topping I."/>
            <person name="Tsamla T."/>
            <person name="Vassiliev H."/>
            <person name="Vo A."/>
            <person name="Wangchuk T."/>
            <person name="Wangdi T."/>
            <person name="Weiand M."/>
            <person name="Wilkinson J."/>
            <person name="Wilson A."/>
            <person name="Yadav S."/>
            <person name="Young G."/>
            <person name="Yu Q."/>
            <person name="Zembek L."/>
            <person name="Zhong D."/>
            <person name="Zimmer A."/>
            <person name="Zwirko Z."/>
            <person name="Jaffe D.B."/>
            <person name="Alvarez P."/>
            <person name="Brockman W."/>
            <person name="Butler J."/>
            <person name="Chin C."/>
            <person name="Gnerre S."/>
            <person name="Grabherr M."/>
            <person name="Kleber M."/>
            <person name="Mauceli E."/>
            <person name="MacCallum I."/>
        </authorList>
    </citation>
    <scope>NUCLEOTIDE SEQUENCE [LARGE SCALE GENOMIC DNA]</scope>
    <source>
        <strain evidence="6">Tucson 14024-0371.13</strain>
    </source>
</reference>
<feature type="compositionally biased region" description="Basic and acidic residues" evidence="3">
    <location>
        <begin position="94"/>
        <end position="108"/>
    </location>
</feature>
<dbReference type="InParanoid" id="A0A0P8ZIE2"/>
<evidence type="ECO:0000256" key="2">
    <source>
        <dbReference type="ARBA" id="ARBA00022801"/>
    </source>
</evidence>
<dbReference type="AlphaFoldDB" id="A0A0P8ZIE2"/>
<dbReference type="PROSITE" id="PS50994">
    <property type="entry name" value="INTEGRASE"/>
    <property type="match status" value="1"/>
</dbReference>